<dbReference type="EMBL" id="NBTZ01000132">
    <property type="protein sequence ID" value="OTP68474.1"/>
    <property type="molecule type" value="Genomic_DNA"/>
</dbReference>
<dbReference type="Pfam" id="PF07568">
    <property type="entry name" value="HisKA_2"/>
    <property type="match status" value="1"/>
</dbReference>
<dbReference type="GO" id="GO:0005524">
    <property type="term" value="F:ATP binding"/>
    <property type="evidence" value="ECO:0007669"/>
    <property type="project" value="UniProtKB-KW"/>
</dbReference>
<dbReference type="InterPro" id="IPR036890">
    <property type="entry name" value="HATPase_C_sf"/>
</dbReference>
<dbReference type="GO" id="GO:0004673">
    <property type="term" value="F:protein histidine kinase activity"/>
    <property type="evidence" value="ECO:0007669"/>
    <property type="project" value="UniProtKB-EC"/>
</dbReference>
<evidence type="ECO:0000256" key="3">
    <source>
        <dbReference type="ARBA" id="ARBA00022553"/>
    </source>
</evidence>
<name>A0A242MP01_CABSO</name>
<dbReference type="InterPro" id="IPR000014">
    <property type="entry name" value="PAS"/>
</dbReference>
<dbReference type="InterPro" id="IPR013656">
    <property type="entry name" value="PAS_4"/>
</dbReference>
<dbReference type="CDD" id="cd00130">
    <property type="entry name" value="PAS"/>
    <property type="match status" value="1"/>
</dbReference>
<evidence type="ECO:0000256" key="5">
    <source>
        <dbReference type="ARBA" id="ARBA00022741"/>
    </source>
</evidence>
<dbReference type="SUPFAM" id="SSF55874">
    <property type="entry name" value="ATPase domain of HSP90 chaperone/DNA topoisomerase II/histidine kinase"/>
    <property type="match status" value="1"/>
</dbReference>
<dbReference type="SMART" id="SM00065">
    <property type="entry name" value="GAF"/>
    <property type="match status" value="1"/>
</dbReference>
<sequence length="531" mass="57496">MHIDNAAAAAEESLMDALPPEETIRSAVDRSVSRLRLQHELAVQFATSVLRVHNADALLDEACKAVSAGLHSRFVKVLRYQPESQTFVLEAGVGWDPADIGTTELGADDASPAGHAFTSGRPVLSNHLGAEHRFRTPELLTRHGIKRAINVPIRGIPETYGVLEADSSDDEDFSETDIVFLEGIANVISMSRERLMAESQTDANELFSTSVLNASVDCIQVLSVEGGIEFMNDNGLTALKIDDFAEIGGMHCIDLWPEDQRTKVLHALETAVNGDPTRFEGPCPTCAGDARWWDVSVAPIRDPDDQVKRVVLTMRDVTERHENEEKLAALVSSQEIQLGNSALMMKEVHHRVRNSLQLVQTLLALQANLAGDKSVAVHLQAAATRVRTVGSVHHRLYQDDGAEATDATSYLRGLTSDLADLAAGREVTLEGESIVLPAARLAPLGLVTAELVTNALKYGRGKVRVKLERANDALLLAVEDEGDGFPNDFPKPQGTGLGMRLVTTYAGKGIGSVTVDRDVPYSRIVVRFAPG</sequence>
<dbReference type="RefSeq" id="WP_231941496.1">
    <property type="nucleotide sequence ID" value="NZ_NBTY01000101.1"/>
</dbReference>
<dbReference type="InterPro" id="IPR003594">
    <property type="entry name" value="HATPase_dom"/>
</dbReference>
<accession>A0A242MP01</accession>
<evidence type="ECO:0000256" key="4">
    <source>
        <dbReference type="ARBA" id="ARBA00022679"/>
    </source>
</evidence>
<dbReference type="InterPro" id="IPR003018">
    <property type="entry name" value="GAF"/>
</dbReference>
<dbReference type="InterPro" id="IPR029016">
    <property type="entry name" value="GAF-like_dom_sf"/>
</dbReference>
<keyword evidence="3" id="KW-0597">Phosphoprotein</keyword>
<evidence type="ECO:0000256" key="6">
    <source>
        <dbReference type="ARBA" id="ARBA00022777"/>
    </source>
</evidence>
<feature type="domain" description="PAC" evidence="9">
    <location>
        <begin position="277"/>
        <end position="329"/>
    </location>
</feature>
<dbReference type="EC" id="2.7.13.3" evidence="2"/>
<dbReference type="Pfam" id="PF02518">
    <property type="entry name" value="HATPase_c"/>
    <property type="match status" value="1"/>
</dbReference>
<protein>
    <recommendedName>
        <fullName evidence="2">histidine kinase</fullName>
        <ecNumber evidence="2">2.7.13.3</ecNumber>
    </recommendedName>
</protein>
<dbReference type="NCBIfam" id="TIGR00229">
    <property type="entry name" value="sensory_box"/>
    <property type="match status" value="1"/>
</dbReference>
<dbReference type="Pfam" id="PF13185">
    <property type="entry name" value="GAF_2"/>
    <property type="match status" value="1"/>
</dbReference>
<dbReference type="Gene3D" id="3.30.565.10">
    <property type="entry name" value="Histidine kinase-like ATPase, C-terminal domain"/>
    <property type="match status" value="1"/>
</dbReference>
<keyword evidence="8" id="KW-0843">Virulence</keyword>
<dbReference type="InterPro" id="IPR000700">
    <property type="entry name" value="PAS-assoc_C"/>
</dbReference>
<dbReference type="Proteomes" id="UP000194546">
    <property type="component" value="Unassembled WGS sequence"/>
</dbReference>
<dbReference type="Gene3D" id="3.30.450.20">
    <property type="entry name" value="PAS domain"/>
    <property type="match status" value="1"/>
</dbReference>
<evidence type="ECO:0000256" key="7">
    <source>
        <dbReference type="ARBA" id="ARBA00022840"/>
    </source>
</evidence>
<dbReference type="SUPFAM" id="SSF55781">
    <property type="entry name" value="GAF domain-like"/>
    <property type="match status" value="1"/>
</dbReference>
<dbReference type="AlphaFoldDB" id="A0A242MP01"/>
<comment type="catalytic activity">
    <reaction evidence="1">
        <text>ATP + protein L-histidine = ADP + protein N-phospho-L-histidine.</text>
        <dbReference type="EC" id="2.7.13.3"/>
    </reaction>
</comment>
<dbReference type="Gene3D" id="3.30.450.40">
    <property type="match status" value="1"/>
</dbReference>
<reference evidence="11 12" key="1">
    <citation type="submission" date="2017-03" db="EMBL/GenBank/DDBJ databases">
        <title>Genome analysis of strain PAMC 26510.</title>
        <authorList>
            <person name="Oh H.-M."/>
            <person name="Yang J.-A."/>
        </authorList>
    </citation>
    <scope>NUCLEOTIDE SEQUENCE [LARGE SCALE GENOMIC DNA]</scope>
    <source>
        <strain evidence="11 12">PAMC 26510</strain>
    </source>
</reference>
<gene>
    <name evidence="11" type="ORF">PAMC26510_19875</name>
    <name evidence="10" type="ORF">PAMC26577_34210</name>
</gene>
<keyword evidence="7" id="KW-0067">ATP-binding</keyword>
<evidence type="ECO:0000256" key="1">
    <source>
        <dbReference type="ARBA" id="ARBA00000085"/>
    </source>
</evidence>
<evidence type="ECO:0000259" key="9">
    <source>
        <dbReference type="PROSITE" id="PS50113"/>
    </source>
</evidence>
<dbReference type="Pfam" id="PF08448">
    <property type="entry name" value="PAS_4"/>
    <property type="match status" value="1"/>
</dbReference>
<keyword evidence="5" id="KW-0547">Nucleotide-binding</keyword>
<evidence type="ECO:0000256" key="2">
    <source>
        <dbReference type="ARBA" id="ARBA00012438"/>
    </source>
</evidence>
<organism evidence="11 12">
    <name type="scientific">Caballeronia sordidicola</name>
    <name type="common">Burkholderia sordidicola</name>
    <dbReference type="NCBI Taxonomy" id="196367"/>
    <lineage>
        <taxon>Bacteria</taxon>
        <taxon>Pseudomonadati</taxon>
        <taxon>Pseudomonadota</taxon>
        <taxon>Betaproteobacteria</taxon>
        <taxon>Burkholderiales</taxon>
        <taxon>Burkholderiaceae</taxon>
        <taxon>Caballeronia</taxon>
    </lineage>
</organism>
<keyword evidence="4" id="KW-0808">Transferase</keyword>
<dbReference type="SUPFAM" id="SSF55785">
    <property type="entry name" value="PYP-like sensor domain (PAS domain)"/>
    <property type="match status" value="1"/>
</dbReference>
<keyword evidence="6" id="KW-0418">Kinase</keyword>
<evidence type="ECO:0000313" key="11">
    <source>
        <dbReference type="EMBL" id="OTP73049.1"/>
    </source>
</evidence>
<dbReference type="EMBL" id="NBTY01000101">
    <property type="protein sequence ID" value="OTP73049.1"/>
    <property type="molecule type" value="Genomic_DNA"/>
</dbReference>
<proteinExistence type="predicted"/>
<dbReference type="Proteomes" id="UP000195221">
    <property type="component" value="Unassembled WGS sequence"/>
</dbReference>
<dbReference type="PANTHER" id="PTHR41523:SF8">
    <property type="entry name" value="ETHYLENE RESPONSE SENSOR PROTEIN"/>
    <property type="match status" value="1"/>
</dbReference>
<comment type="caution">
    <text evidence="11">The sequence shown here is derived from an EMBL/GenBank/DDBJ whole genome shotgun (WGS) entry which is preliminary data.</text>
</comment>
<evidence type="ECO:0000313" key="13">
    <source>
        <dbReference type="Proteomes" id="UP000195221"/>
    </source>
</evidence>
<evidence type="ECO:0000313" key="10">
    <source>
        <dbReference type="EMBL" id="OTP68474.1"/>
    </source>
</evidence>
<evidence type="ECO:0000256" key="8">
    <source>
        <dbReference type="ARBA" id="ARBA00023026"/>
    </source>
</evidence>
<dbReference type="PROSITE" id="PS50113">
    <property type="entry name" value="PAC"/>
    <property type="match status" value="1"/>
</dbReference>
<evidence type="ECO:0000313" key="12">
    <source>
        <dbReference type="Proteomes" id="UP000194546"/>
    </source>
</evidence>
<dbReference type="InterPro" id="IPR011495">
    <property type="entry name" value="Sig_transdc_His_kin_sub2_dim/P"/>
</dbReference>
<dbReference type="InterPro" id="IPR035965">
    <property type="entry name" value="PAS-like_dom_sf"/>
</dbReference>
<reference evidence="10 13" key="2">
    <citation type="submission" date="2017-03" db="EMBL/GenBank/DDBJ databases">
        <title>Genome analysis of strain PAMC 26577.</title>
        <authorList>
            <person name="Oh H.-M."/>
            <person name="Yang J.-A."/>
        </authorList>
    </citation>
    <scope>NUCLEOTIDE SEQUENCE [LARGE SCALE GENOMIC DNA]</scope>
    <source>
        <strain evidence="10 13">PAMC 26577</strain>
    </source>
</reference>
<dbReference type="SMART" id="SM00387">
    <property type="entry name" value="HATPase_c"/>
    <property type="match status" value="1"/>
</dbReference>
<dbReference type="PANTHER" id="PTHR41523">
    <property type="entry name" value="TWO-COMPONENT SYSTEM SENSOR PROTEIN"/>
    <property type="match status" value="1"/>
</dbReference>